<organism evidence="1 2">
    <name type="scientific">Geomonas silvestris</name>
    <dbReference type="NCBI Taxonomy" id="2740184"/>
    <lineage>
        <taxon>Bacteria</taxon>
        <taxon>Pseudomonadati</taxon>
        <taxon>Thermodesulfobacteriota</taxon>
        <taxon>Desulfuromonadia</taxon>
        <taxon>Geobacterales</taxon>
        <taxon>Geobacteraceae</taxon>
        <taxon>Geomonas</taxon>
    </lineage>
</organism>
<accession>A0A6V8MNF7</accession>
<dbReference type="AlphaFoldDB" id="A0A6V8MNF7"/>
<keyword evidence="2" id="KW-1185">Reference proteome</keyword>
<evidence type="ECO:0000313" key="1">
    <source>
        <dbReference type="EMBL" id="GFO61243.1"/>
    </source>
</evidence>
<dbReference type="Proteomes" id="UP000556026">
    <property type="component" value="Unassembled WGS sequence"/>
</dbReference>
<proteinExistence type="predicted"/>
<gene>
    <name evidence="1" type="ORF">GMST_35680</name>
</gene>
<reference evidence="2" key="1">
    <citation type="submission" date="2020-06" db="EMBL/GenBank/DDBJ databases">
        <title>Draft genomic sequence of Geomonas sp. Red330.</title>
        <authorList>
            <person name="Itoh H."/>
            <person name="Zhenxing X."/>
            <person name="Ushijima N."/>
            <person name="Masuda Y."/>
            <person name="Shiratori Y."/>
            <person name="Senoo K."/>
        </authorList>
    </citation>
    <scope>NUCLEOTIDE SEQUENCE [LARGE SCALE GENOMIC DNA]</scope>
    <source>
        <strain evidence="2">Red330</strain>
    </source>
</reference>
<sequence>MCISTLITKAIVATDRACQQAKVKASVVKEVSGIGHLIIKDNMPAFRDDLKEKVLAKVTAQLQK</sequence>
<protein>
    <submittedName>
        <fullName evidence="1">Uncharacterized protein</fullName>
    </submittedName>
</protein>
<evidence type="ECO:0000313" key="2">
    <source>
        <dbReference type="Proteomes" id="UP000556026"/>
    </source>
</evidence>
<name>A0A6V8MNF7_9BACT</name>
<dbReference type="EMBL" id="BLXX01000012">
    <property type="protein sequence ID" value="GFO61243.1"/>
    <property type="molecule type" value="Genomic_DNA"/>
</dbReference>
<dbReference type="RefSeq" id="WP_183356034.1">
    <property type="nucleotide sequence ID" value="NZ_BLXX01000012.1"/>
</dbReference>
<comment type="caution">
    <text evidence="1">The sequence shown here is derived from an EMBL/GenBank/DDBJ whole genome shotgun (WGS) entry which is preliminary data.</text>
</comment>